<dbReference type="AlphaFoldDB" id="A0A2N5CHC2"/>
<dbReference type="GO" id="GO:0016740">
    <property type="term" value="F:transferase activity"/>
    <property type="evidence" value="ECO:0007669"/>
    <property type="project" value="UniProtKB-KW"/>
</dbReference>
<dbReference type="SMART" id="SM00450">
    <property type="entry name" value="RHOD"/>
    <property type="match status" value="1"/>
</dbReference>
<dbReference type="InterPro" id="IPR001763">
    <property type="entry name" value="Rhodanese-like_dom"/>
</dbReference>
<dbReference type="EMBL" id="PJRP01000002">
    <property type="protein sequence ID" value="PLQ01565.1"/>
    <property type="molecule type" value="Genomic_DNA"/>
</dbReference>
<keyword evidence="2" id="KW-0808">Transferase</keyword>
<dbReference type="PANTHER" id="PTHR43629:SF2">
    <property type="entry name" value="RHODANESE-LIKE_PPIC DOMAIN-CONTAINING PROTEIN 12, CHLOROPLASTIC"/>
    <property type="match status" value="1"/>
</dbReference>
<dbReference type="Gene3D" id="3.40.250.10">
    <property type="entry name" value="Rhodanese-like domain"/>
    <property type="match status" value="1"/>
</dbReference>
<dbReference type="Proteomes" id="UP000234341">
    <property type="component" value="Unassembled WGS sequence"/>
</dbReference>
<gene>
    <name evidence="2" type="ORF">CYJ10_07785</name>
</gene>
<reference evidence="2 3" key="1">
    <citation type="submission" date="2017-12" db="EMBL/GenBank/DDBJ databases">
        <title>Genome sequence of the active heterotrophic nitrifier-denitrifier, Cupriavidus pauculus UM1.</title>
        <authorList>
            <person name="Putonti C."/>
            <person name="Castignetti D."/>
        </authorList>
    </citation>
    <scope>NUCLEOTIDE SEQUENCE [LARGE SCALE GENOMIC DNA]</scope>
    <source>
        <strain evidence="2 3">UM1</strain>
    </source>
</reference>
<evidence type="ECO:0000259" key="1">
    <source>
        <dbReference type="PROSITE" id="PS50206"/>
    </source>
</evidence>
<dbReference type="InterPro" id="IPR052204">
    <property type="entry name" value="PpiC/parvulin_rotamase"/>
</dbReference>
<evidence type="ECO:0000313" key="3">
    <source>
        <dbReference type="Proteomes" id="UP000234341"/>
    </source>
</evidence>
<accession>A0A2N5CHC2</accession>
<dbReference type="SUPFAM" id="SSF52821">
    <property type="entry name" value="Rhodanese/Cell cycle control phosphatase"/>
    <property type="match status" value="1"/>
</dbReference>
<dbReference type="OrthoDB" id="9811849at2"/>
<dbReference type="STRING" id="82633.GCA_000974605_06243"/>
<organism evidence="2 3">
    <name type="scientific">Cupriavidus pauculus</name>
    <dbReference type="NCBI Taxonomy" id="82633"/>
    <lineage>
        <taxon>Bacteria</taxon>
        <taxon>Pseudomonadati</taxon>
        <taxon>Pseudomonadota</taxon>
        <taxon>Betaproteobacteria</taxon>
        <taxon>Burkholderiales</taxon>
        <taxon>Burkholderiaceae</taxon>
        <taxon>Cupriavidus</taxon>
    </lineage>
</organism>
<proteinExistence type="predicted"/>
<feature type="domain" description="Rhodanese" evidence="1">
    <location>
        <begin position="17"/>
        <end position="105"/>
    </location>
</feature>
<dbReference type="PANTHER" id="PTHR43629">
    <property type="entry name" value="PEPTIDYL-PROLYL CIS-TRANS ISOMERASE"/>
    <property type="match status" value="1"/>
</dbReference>
<dbReference type="PROSITE" id="PS50206">
    <property type="entry name" value="RHODANESE_3"/>
    <property type="match status" value="1"/>
</dbReference>
<dbReference type="RefSeq" id="WP_101680915.1">
    <property type="nucleotide sequence ID" value="NZ_PJRP01000002.1"/>
</dbReference>
<sequence length="107" mass="11823">MQLITAPELAQWLADAGRAKPVLLDVREDMEVRTAAMQGITHIPMGQIPARLNDLDEDAEIVCICHHGARSMQVAAFLQNKGYTKVWNLTGGIHAWSTQVDPSVPQY</sequence>
<evidence type="ECO:0000313" key="2">
    <source>
        <dbReference type="EMBL" id="PLQ01565.1"/>
    </source>
</evidence>
<protein>
    <submittedName>
        <fullName evidence="2">Sulfurtransferase</fullName>
    </submittedName>
</protein>
<dbReference type="InterPro" id="IPR036873">
    <property type="entry name" value="Rhodanese-like_dom_sf"/>
</dbReference>
<comment type="caution">
    <text evidence="2">The sequence shown here is derived from an EMBL/GenBank/DDBJ whole genome shotgun (WGS) entry which is preliminary data.</text>
</comment>
<name>A0A2N5CHC2_9BURK</name>
<dbReference type="Pfam" id="PF00581">
    <property type="entry name" value="Rhodanese"/>
    <property type="match status" value="1"/>
</dbReference>